<dbReference type="GO" id="GO:0005524">
    <property type="term" value="F:ATP binding"/>
    <property type="evidence" value="ECO:0007669"/>
    <property type="project" value="UniProtKB-KW"/>
</dbReference>
<dbReference type="CDD" id="cd00009">
    <property type="entry name" value="AAA"/>
    <property type="match status" value="1"/>
</dbReference>
<dbReference type="RefSeq" id="WP_015811237.1">
    <property type="nucleotide sequence ID" value="NC_013037.1"/>
</dbReference>
<dbReference type="SUPFAM" id="SSF52540">
    <property type="entry name" value="P-loop containing nucleoside triphosphate hydrolases"/>
    <property type="match status" value="1"/>
</dbReference>
<dbReference type="InterPro" id="IPR002078">
    <property type="entry name" value="Sigma_54_int"/>
</dbReference>
<dbReference type="InterPro" id="IPR025662">
    <property type="entry name" value="Sigma_54_int_dom_ATP-bd_1"/>
</dbReference>
<accession>C6VTP0</accession>
<evidence type="ECO:0000256" key="2">
    <source>
        <dbReference type="ARBA" id="ARBA00022840"/>
    </source>
</evidence>
<dbReference type="KEGG" id="dfe:Dfer_1742"/>
<evidence type="ECO:0000313" key="7">
    <source>
        <dbReference type="Proteomes" id="UP000002011"/>
    </source>
</evidence>
<gene>
    <name evidence="6" type="ordered locus">Dfer_1742</name>
</gene>
<dbReference type="eggNOG" id="COG3829">
    <property type="taxonomic scope" value="Bacteria"/>
</dbReference>
<dbReference type="Pfam" id="PF25601">
    <property type="entry name" value="AAA_lid_14"/>
    <property type="match status" value="1"/>
</dbReference>
<keyword evidence="3" id="KW-0805">Transcription regulation</keyword>
<dbReference type="GO" id="GO:0043565">
    <property type="term" value="F:sequence-specific DNA binding"/>
    <property type="evidence" value="ECO:0007669"/>
    <property type="project" value="InterPro"/>
</dbReference>
<evidence type="ECO:0000256" key="3">
    <source>
        <dbReference type="ARBA" id="ARBA00023015"/>
    </source>
</evidence>
<keyword evidence="2" id="KW-0067">ATP-binding</keyword>
<dbReference type="OrthoDB" id="9782110at2"/>
<reference evidence="6 7" key="1">
    <citation type="journal article" date="2009" name="Stand. Genomic Sci.">
        <title>Complete genome sequence of Dyadobacter fermentans type strain (NS114).</title>
        <authorList>
            <person name="Lang E."/>
            <person name="Lapidus A."/>
            <person name="Chertkov O."/>
            <person name="Brettin T."/>
            <person name="Detter J.C."/>
            <person name="Han C."/>
            <person name="Copeland A."/>
            <person name="Glavina Del Rio T."/>
            <person name="Nolan M."/>
            <person name="Chen F."/>
            <person name="Lucas S."/>
            <person name="Tice H."/>
            <person name="Cheng J.F."/>
            <person name="Land M."/>
            <person name="Hauser L."/>
            <person name="Chang Y.J."/>
            <person name="Jeffries C.D."/>
            <person name="Kopitz M."/>
            <person name="Bruce D."/>
            <person name="Goodwin L."/>
            <person name="Pitluck S."/>
            <person name="Ovchinnikova G."/>
            <person name="Pati A."/>
            <person name="Ivanova N."/>
            <person name="Mavrommatis K."/>
            <person name="Chen A."/>
            <person name="Palaniappan K."/>
            <person name="Chain P."/>
            <person name="Bristow J."/>
            <person name="Eisen J.A."/>
            <person name="Markowitz V."/>
            <person name="Hugenholtz P."/>
            <person name="Goker M."/>
            <person name="Rohde M."/>
            <person name="Kyrpides N.C."/>
            <person name="Klenk H.P."/>
        </authorList>
    </citation>
    <scope>NUCLEOTIDE SEQUENCE [LARGE SCALE GENOMIC DNA]</scope>
    <source>
        <strain evidence="7">ATCC 700827 / DSM 18053 / CIP 107007 / KCTC 52180 / NS114</strain>
    </source>
</reference>
<proteinExistence type="predicted"/>
<dbReference type="EMBL" id="CP001619">
    <property type="protein sequence ID" value="ACT92983.1"/>
    <property type="molecule type" value="Genomic_DNA"/>
</dbReference>
<dbReference type="Gene3D" id="3.40.50.300">
    <property type="entry name" value="P-loop containing nucleotide triphosphate hydrolases"/>
    <property type="match status" value="1"/>
</dbReference>
<keyword evidence="7" id="KW-1185">Reference proteome</keyword>
<dbReference type="InterPro" id="IPR027417">
    <property type="entry name" value="P-loop_NTPase"/>
</dbReference>
<protein>
    <submittedName>
        <fullName evidence="6">Sigma54 specific transcriptional regulator, Fis family</fullName>
    </submittedName>
</protein>
<evidence type="ECO:0000259" key="5">
    <source>
        <dbReference type="PROSITE" id="PS50045"/>
    </source>
</evidence>
<keyword evidence="4" id="KW-0804">Transcription</keyword>
<sequence length="346" mass="39118">MKSANSVYLKDDREVRQPIWQTSIIGSGPKFQHAVDLTNAVAPSDVSVLLLGESGTGKEKFAEAIHLKSPRANKPFVRINCASLPPTLIESELFGHEKGVFTGAYERKTGKFERAQQGTIFLDEIGELPLMMQSKLLHVLQEKQIERIGGNASIPIDTRVIAATNRNLEKDVAEGTFRKDLFYRLNIFPITLPPLRDRKEDIRQLADYFLSMYNARFRKNIKGIAPEALMQLENHHWPGNIREMQHLFERAVLLCPTHTIHRFIEFDVADEAEKVAETKVKSLTEMERDHIVATLRRCKGKISGKDGAAELLDINPSTLVSRLKKLGISQVSVWKNDPISANDSYY</sequence>
<dbReference type="PROSITE" id="PS00675">
    <property type="entry name" value="SIGMA54_INTERACT_1"/>
    <property type="match status" value="1"/>
</dbReference>
<dbReference type="STRING" id="471854.Dfer_1742"/>
<feature type="domain" description="Sigma-54 factor interaction" evidence="5">
    <location>
        <begin position="24"/>
        <end position="253"/>
    </location>
</feature>
<dbReference type="Pfam" id="PF00158">
    <property type="entry name" value="Sigma54_activat"/>
    <property type="match status" value="1"/>
</dbReference>
<dbReference type="Pfam" id="PF02954">
    <property type="entry name" value="HTH_8"/>
    <property type="match status" value="1"/>
</dbReference>
<dbReference type="HOGENOM" id="CLU_000445_0_7_10"/>
<dbReference type="PANTHER" id="PTHR32071:SF113">
    <property type="entry name" value="ALGINATE BIOSYNTHESIS TRANSCRIPTIONAL REGULATORY PROTEIN ALGB"/>
    <property type="match status" value="1"/>
</dbReference>
<evidence type="ECO:0000313" key="6">
    <source>
        <dbReference type="EMBL" id="ACT92983.1"/>
    </source>
</evidence>
<dbReference type="SUPFAM" id="SSF46689">
    <property type="entry name" value="Homeodomain-like"/>
    <property type="match status" value="1"/>
</dbReference>
<dbReference type="PROSITE" id="PS50045">
    <property type="entry name" value="SIGMA54_INTERACT_4"/>
    <property type="match status" value="1"/>
</dbReference>
<name>C6VTP0_DYAFD</name>
<dbReference type="InterPro" id="IPR058031">
    <property type="entry name" value="AAA_lid_NorR"/>
</dbReference>
<dbReference type="InterPro" id="IPR002197">
    <property type="entry name" value="HTH_Fis"/>
</dbReference>
<organism evidence="6 7">
    <name type="scientific">Dyadobacter fermentans (strain ATCC 700827 / DSM 18053 / CIP 107007 / KCTC 52180 / NS114)</name>
    <dbReference type="NCBI Taxonomy" id="471854"/>
    <lineage>
        <taxon>Bacteria</taxon>
        <taxon>Pseudomonadati</taxon>
        <taxon>Bacteroidota</taxon>
        <taxon>Cytophagia</taxon>
        <taxon>Cytophagales</taxon>
        <taxon>Spirosomataceae</taxon>
        <taxon>Dyadobacter</taxon>
    </lineage>
</organism>
<dbReference type="SMART" id="SM00382">
    <property type="entry name" value="AAA"/>
    <property type="match status" value="1"/>
</dbReference>
<dbReference type="FunFam" id="3.40.50.300:FF:000006">
    <property type="entry name" value="DNA-binding transcriptional regulator NtrC"/>
    <property type="match status" value="1"/>
</dbReference>
<dbReference type="PANTHER" id="PTHR32071">
    <property type="entry name" value="TRANSCRIPTIONAL REGULATORY PROTEIN"/>
    <property type="match status" value="1"/>
</dbReference>
<keyword evidence="1" id="KW-0547">Nucleotide-binding</keyword>
<dbReference type="Proteomes" id="UP000002011">
    <property type="component" value="Chromosome"/>
</dbReference>
<evidence type="ECO:0000256" key="4">
    <source>
        <dbReference type="ARBA" id="ARBA00023163"/>
    </source>
</evidence>
<dbReference type="GO" id="GO:0006355">
    <property type="term" value="P:regulation of DNA-templated transcription"/>
    <property type="evidence" value="ECO:0007669"/>
    <property type="project" value="InterPro"/>
</dbReference>
<dbReference type="Gene3D" id="1.10.10.60">
    <property type="entry name" value="Homeodomain-like"/>
    <property type="match status" value="1"/>
</dbReference>
<dbReference type="Gene3D" id="1.10.8.60">
    <property type="match status" value="1"/>
</dbReference>
<dbReference type="InterPro" id="IPR009057">
    <property type="entry name" value="Homeodomain-like_sf"/>
</dbReference>
<dbReference type="InterPro" id="IPR003593">
    <property type="entry name" value="AAA+_ATPase"/>
</dbReference>
<evidence type="ECO:0000256" key="1">
    <source>
        <dbReference type="ARBA" id="ARBA00022741"/>
    </source>
</evidence>
<dbReference type="AlphaFoldDB" id="C6VTP0"/>